<dbReference type="InterPro" id="IPR008040">
    <property type="entry name" value="Hydant_A_N"/>
</dbReference>
<dbReference type="SUPFAM" id="SSF53067">
    <property type="entry name" value="Actin-like ATPase domain"/>
    <property type="match status" value="1"/>
</dbReference>
<accession>A0A381WI24</accession>
<evidence type="ECO:0000259" key="2">
    <source>
        <dbReference type="Pfam" id="PF05378"/>
    </source>
</evidence>
<dbReference type="Pfam" id="PF05378">
    <property type="entry name" value="Hydant_A_N"/>
    <property type="match status" value="1"/>
</dbReference>
<dbReference type="GO" id="GO:0005829">
    <property type="term" value="C:cytosol"/>
    <property type="evidence" value="ECO:0007669"/>
    <property type="project" value="TreeGrafter"/>
</dbReference>
<dbReference type="GO" id="GO:0017168">
    <property type="term" value="F:5-oxoprolinase (ATP-hydrolyzing) activity"/>
    <property type="evidence" value="ECO:0007669"/>
    <property type="project" value="TreeGrafter"/>
</dbReference>
<dbReference type="GO" id="GO:0006749">
    <property type="term" value="P:glutathione metabolic process"/>
    <property type="evidence" value="ECO:0007669"/>
    <property type="project" value="TreeGrafter"/>
</dbReference>
<evidence type="ECO:0008006" key="4">
    <source>
        <dbReference type="Google" id="ProtNLM"/>
    </source>
</evidence>
<sequence length="596" mass="64110">VNDVDGTIGIAKTPTTPSDFGKAVLSGLHSALDRYGVQPDEVSLLSHATTVVTNSILEENGARTALISTRGFRDVLELRRSARSDLYDMFQDSPRVLVPRHRRLEITERLDATGTVIVPLAEPEIPGLIKQLKDLDVEAVAISLLFSFLNDRHERRLGDALREALPDVAIFLSSEVLPEVREFERTSTTAVCAYVAPILGSYLKRLETATDSLGLPELHVMGSTGGVFDVREALRMPVNSVESGPAAGVIAAQLVGAQLGESNLISFDMGGTTAKASLIRDGQIEVTADYEVGGTGSQNRWVTGSGHPIRVPVIDLAEVSAGGGSIAWIDPAGSLRVGPHSAGAEPGPVCYGQGGDQPTVTDANLVLGYLDAHSLLDGDLPIDYQRAEHALQKKIGDPMNMTALQAAAAVRDIVNNGMAEALRIVSIERGHDPREFSLVAFGGAGPVHAAALADELDIPRIIVPPIPGGFSALGLVMTDVRRDYARTLYRQLEDLAASDIEAVWSELQAQGEEMLRSTGISPDHWRFRRSADLRYSRQAYELNVTAAAGEFTEKIKAKLAESFHSRHEQTYGHKNLTEPVHLVTLRLTAVGELGRL</sequence>
<dbReference type="InterPro" id="IPR002821">
    <property type="entry name" value="Hydantoinase_A"/>
</dbReference>
<dbReference type="Pfam" id="PF01968">
    <property type="entry name" value="Hydantoinase_A"/>
    <property type="match status" value="1"/>
</dbReference>
<dbReference type="PANTHER" id="PTHR11365:SF23">
    <property type="entry name" value="HYPOTHETICAL 5-OXOPROLINASE (EUROFUNG)-RELATED"/>
    <property type="match status" value="1"/>
</dbReference>
<feature type="non-terminal residue" evidence="3">
    <location>
        <position position="1"/>
    </location>
</feature>
<dbReference type="EMBL" id="UINC01011728">
    <property type="protein sequence ID" value="SVA51573.1"/>
    <property type="molecule type" value="Genomic_DNA"/>
</dbReference>
<name>A0A381WI24_9ZZZZ</name>
<dbReference type="PANTHER" id="PTHR11365">
    <property type="entry name" value="5-OXOPROLINASE RELATED"/>
    <property type="match status" value="1"/>
</dbReference>
<dbReference type="AlphaFoldDB" id="A0A381WI24"/>
<evidence type="ECO:0000313" key="3">
    <source>
        <dbReference type="EMBL" id="SVA51573.1"/>
    </source>
</evidence>
<protein>
    <recommendedName>
        <fullName evidence="4">Hydantoinase A/oxoprolinase domain-containing protein</fullName>
    </recommendedName>
</protein>
<feature type="non-terminal residue" evidence="3">
    <location>
        <position position="596"/>
    </location>
</feature>
<reference evidence="3" key="1">
    <citation type="submission" date="2018-05" db="EMBL/GenBank/DDBJ databases">
        <authorList>
            <person name="Lanie J.A."/>
            <person name="Ng W.-L."/>
            <person name="Kazmierczak K.M."/>
            <person name="Andrzejewski T.M."/>
            <person name="Davidsen T.M."/>
            <person name="Wayne K.J."/>
            <person name="Tettelin H."/>
            <person name="Glass J.I."/>
            <person name="Rusch D."/>
            <person name="Podicherti R."/>
            <person name="Tsui H.-C.T."/>
            <person name="Winkler M.E."/>
        </authorList>
    </citation>
    <scope>NUCLEOTIDE SEQUENCE</scope>
</reference>
<feature type="domain" description="Hydantoinase A/oxoprolinase" evidence="1">
    <location>
        <begin position="185"/>
        <end position="483"/>
    </location>
</feature>
<feature type="domain" description="Hydantoinase/oxoprolinase N-terminal" evidence="2">
    <location>
        <begin position="5"/>
        <end position="164"/>
    </location>
</feature>
<dbReference type="InterPro" id="IPR043129">
    <property type="entry name" value="ATPase_NBD"/>
</dbReference>
<organism evidence="3">
    <name type="scientific">marine metagenome</name>
    <dbReference type="NCBI Taxonomy" id="408172"/>
    <lineage>
        <taxon>unclassified sequences</taxon>
        <taxon>metagenomes</taxon>
        <taxon>ecological metagenomes</taxon>
    </lineage>
</organism>
<gene>
    <name evidence="3" type="ORF">METZ01_LOCUS104427</name>
</gene>
<evidence type="ECO:0000259" key="1">
    <source>
        <dbReference type="Pfam" id="PF01968"/>
    </source>
</evidence>
<proteinExistence type="predicted"/>
<dbReference type="InterPro" id="IPR045079">
    <property type="entry name" value="Oxoprolinase-like"/>
</dbReference>